<feature type="domain" description="AMP-binding enzyme C-terminal" evidence="3">
    <location>
        <begin position="391"/>
        <end position="461"/>
    </location>
</feature>
<dbReference type="InterPro" id="IPR025110">
    <property type="entry name" value="AMP-bd_C"/>
</dbReference>
<dbReference type="Pfam" id="PF13193">
    <property type="entry name" value="AMP-binding_C"/>
    <property type="match status" value="1"/>
</dbReference>
<dbReference type="InterPro" id="IPR000873">
    <property type="entry name" value="AMP-dep_synth/lig_dom"/>
</dbReference>
<dbReference type="PANTHER" id="PTHR45527:SF1">
    <property type="entry name" value="FATTY ACID SYNTHASE"/>
    <property type="match status" value="1"/>
</dbReference>
<dbReference type="EMBL" id="BAAAQN010000031">
    <property type="protein sequence ID" value="GAA2041679.1"/>
    <property type="molecule type" value="Genomic_DNA"/>
</dbReference>
<protein>
    <recommendedName>
        <fullName evidence="6">Amino acid adenylation domain-containing protein</fullName>
    </recommendedName>
</protein>
<feature type="domain" description="AMP-dependent synthetase/ligase" evidence="2">
    <location>
        <begin position="44"/>
        <end position="128"/>
    </location>
</feature>
<dbReference type="InterPro" id="IPR020845">
    <property type="entry name" value="AMP-binding_CS"/>
</dbReference>
<evidence type="ECO:0008006" key="6">
    <source>
        <dbReference type="Google" id="ProtNLM"/>
    </source>
</evidence>
<reference evidence="5" key="1">
    <citation type="journal article" date="2019" name="Int. J. Syst. Evol. Microbiol.">
        <title>The Global Catalogue of Microorganisms (GCM) 10K type strain sequencing project: providing services to taxonomists for standard genome sequencing and annotation.</title>
        <authorList>
            <consortium name="The Broad Institute Genomics Platform"/>
            <consortium name="The Broad Institute Genome Sequencing Center for Infectious Disease"/>
            <person name="Wu L."/>
            <person name="Ma J."/>
        </authorList>
    </citation>
    <scope>NUCLEOTIDE SEQUENCE [LARGE SCALE GENOMIC DNA]</scope>
    <source>
        <strain evidence="5">JCM 16014</strain>
    </source>
</reference>
<name>A0ABP5G9H6_9ACTN</name>
<accession>A0ABP5G9H6</accession>
<sequence>MADLTGTRPASQAADLTKVPPASQAADLIETRPASQATDLLADFAAAVRAHPDRIAVLTDGVPLTYAELAEKVAARASELGPAPGAVEVPTARAPETVVGLLGALTAGGAYCPVDPDFPAERRAAMRDALDADLPADTAYVLFTSGSTGAPKPVLTPRTAISTVVTALRGLFELTPDDRVLQFASLNWDTCFEEILPTLTAGATLVFDHEAHTGSFARFLRMIEQHGVTVVDLPTAFWHELVRHLAEDGRGLPACLRLAVIGGEAANPARVTEWLALAPDVRLLNTYGCTETTLITHACDVDGVPVPIGRALPHVRELITDDGELLVGGPALAAGYLGRPEATAERFVVRAGERWFRTGDRVRRRADGLLLHEGRLDHVVKIRGVRVDPGEVEAQLTRHPAVDAAAVVGTALAGRTALVAYVVARDRNDDLLGWLRARVPAHLVPSRLTYVPALELTASGKADRAATHRRHAPVRKAENR</sequence>
<evidence type="ECO:0000313" key="4">
    <source>
        <dbReference type="EMBL" id="GAA2041679.1"/>
    </source>
</evidence>
<comment type="caution">
    <text evidence="4">The sequence shown here is derived from an EMBL/GenBank/DDBJ whole genome shotgun (WGS) entry which is preliminary data.</text>
</comment>
<feature type="region of interest" description="Disordered" evidence="1">
    <location>
        <begin position="461"/>
        <end position="480"/>
    </location>
</feature>
<dbReference type="RefSeq" id="WP_344668105.1">
    <property type="nucleotide sequence ID" value="NZ_BAAAQN010000031.1"/>
</dbReference>
<dbReference type="InterPro" id="IPR045851">
    <property type="entry name" value="AMP-bd_C_sf"/>
</dbReference>
<gene>
    <name evidence="4" type="ORF">GCM10009839_50220</name>
</gene>
<proteinExistence type="predicted"/>
<dbReference type="CDD" id="cd05930">
    <property type="entry name" value="A_NRPS"/>
    <property type="match status" value="1"/>
</dbReference>
<evidence type="ECO:0000313" key="5">
    <source>
        <dbReference type="Proteomes" id="UP001500751"/>
    </source>
</evidence>
<dbReference type="Gene3D" id="3.40.50.12780">
    <property type="entry name" value="N-terminal domain of ligase-like"/>
    <property type="match status" value="1"/>
</dbReference>
<dbReference type="Proteomes" id="UP001500751">
    <property type="component" value="Unassembled WGS sequence"/>
</dbReference>
<dbReference type="PROSITE" id="PS00455">
    <property type="entry name" value="AMP_BINDING"/>
    <property type="match status" value="1"/>
</dbReference>
<keyword evidence="5" id="KW-1185">Reference proteome</keyword>
<dbReference type="PANTHER" id="PTHR45527">
    <property type="entry name" value="NONRIBOSOMAL PEPTIDE SYNTHETASE"/>
    <property type="match status" value="1"/>
</dbReference>
<evidence type="ECO:0000259" key="2">
    <source>
        <dbReference type="Pfam" id="PF00501"/>
    </source>
</evidence>
<evidence type="ECO:0000256" key="1">
    <source>
        <dbReference type="SAM" id="MobiDB-lite"/>
    </source>
</evidence>
<organism evidence="4 5">
    <name type="scientific">Catenulispora yoronensis</name>
    <dbReference type="NCBI Taxonomy" id="450799"/>
    <lineage>
        <taxon>Bacteria</taxon>
        <taxon>Bacillati</taxon>
        <taxon>Actinomycetota</taxon>
        <taxon>Actinomycetes</taxon>
        <taxon>Catenulisporales</taxon>
        <taxon>Catenulisporaceae</taxon>
        <taxon>Catenulispora</taxon>
    </lineage>
</organism>
<dbReference type="Gene3D" id="3.40.50.980">
    <property type="match status" value="2"/>
</dbReference>
<dbReference type="InterPro" id="IPR042099">
    <property type="entry name" value="ANL_N_sf"/>
</dbReference>
<dbReference type="SUPFAM" id="SSF56801">
    <property type="entry name" value="Acetyl-CoA synthetase-like"/>
    <property type="match status" value="1"/>
</dbReference>
<dbReference type="Gene3D" id="3.30.300.30">
    <property type="match status" value="1"/>
</dbReference>
<feature type="domain" description="AMP-dependent synthetase/ligase" evidence="2">
    <location>
        <begin position="135"/>
        <end position="337"/>
    </location>
</feature>
<evidence type="ECO:0000259" key="3">
    <source>
        <dbReference type="Pfam" id="PF13193"/>
    </source>
</evidence>
<dbReference type="Pfam" id="PF00501">
    <property type="entry name" value="AMP-binding"/>
    <property type="match status" value="2"/>
</dbReference>
<feature type="region of interest" description="Disordered" evidence="1">
    <location>
        <begin position="1"/>
        <end position="22"/>
    </location>
</feature>